<dbReference type="HOGENOM" id="CLU_1929446_0_0_1"/>
<comment type="caution">
    <text evidence="1">The sequence shown here is derived from an EMBL/GenBank/DDBJ whole genome shotgun (WGS) entry which is preliminary data.</text>
</comment>
<dbReference type="CTD" id="9828687"/>
<evidence type="ECO:0000313" key="1">
    <source>
        <dbReference type="EMBL" id="OZF86696.1"/>
    </source>
</evidence>
<dbReference type="Proteomes" id="UP000216624">
    <property type="component" value="Unassembled WGS sequence"/>
</dbReference>
<keyword evidence="2" id="KW-1185">Reference proteome</keyword>
<dbReference type="OMA" id="EPKYQKE"/>
<dbReference type="GO" id="GO:0031083">
    <property type="term" value="C:BLOC-1 complex"/>
    <property type="evidence" value="ECO:0007669"/>
    <property type="project" value="InterPro"/>
</dbReference>
<sequence>MASIPSVVREISLVGEQIFDHTQVIRAEIDRFVDRFEKNERHREFDGILRASHALVESSETPVEGLFDMGKMQTMTESVDDITKKIQSLVEPKYQKEHEVYLEKVKDDQKKYVDACREQAINKMRSMAANR</sequence>
<dbReference type="GO" id="GO:0030133">
    <property type="term" value="C:transport vesicle"/>
    <property type="evidence" value="ECO:0007669"/>
    <property type="project" value="InterPro"/>
</dbReference>
<dbReference type="Pfam" id="PF14942">
    <property type="entry name" value="Muted"/>
    <property type="match status" value="1"/>
</dbReference>
<evidence type="ECO:0000313" key="2">
    <source>
        <dbReference type="Proteomes" id="UP000216624"/>
    </source>
</evidence>
<protein>
    <submittedName>
        <fullName evidence="1">Uncharacterized protein</fullName>
    </submittedName>
</protein>
<dbReference type="STRING" id="31234.E3M738"/>
<dbReference type="eggNOG" id="ENOG502SSKI">
    <property type="taxonomic scope" value="Eukaryota"/>
</dbReference>
<accession>A0A260ZLT1</accession>
<gene>
    <name evidence="1" type="ORF">FL82_23782</name>
</gene>
<proteinExistence type="predicted"/>
<dbReference type="KEGG" id="crq:GCK72_013853"/>
<dbReference type="EMBL" id="NMWX01000093">
    <property type="protein sequence ID" value="OZF86696.1"/>
    <property type="molecule type" value="Genomic_DNA"/>
</dbReference>
<organism evidence="1 2">
    <name type="scientific">Caenorhabditis remanei</name>
    <name type="common">Caenorhabditis vulgaris</name>
    <dbReference type="NCBI Taxonomy" id="31234"/>
    <lineage>
        <taxon>Eukaryota</taxon>
        <taxon>Metazoa</taxon>
        <taxon>Ecdysozoa</taxon>
        <taxon>Nematoda</taxon>
        <taxon>Chromadorea</taxon>
        <taxon>Rhabditida</taxon>
        <taxon>Rhabditina</taxon>
        <taxon>Rhabditomorpha</taxon>
        <taxon>Rhabditoidea</taxon>
        <taxon>Rhabditidae</taxon>
        <taxon>Peloderinae</taxon>
        <taxon>Caenorhabditis</taxon>
    </lineage>
</organism>
<name>A0A260ZLT1_CAERE</name>
<feature type="non-terminal residue" evidence="1">
    <location>
        <position position="1"/>
    </location>
</feature>
<dbReference type="InterPro" id="IPR017243">
    <property type="entry name" value="Bloc1s5"/>
</dbReference>
<reference evidence="1" key="1">
    <citation type="submission" date="2017-08" db="EMBL/GenBank/DDBJ databases">
        <authorList>
            <person name="de Groot N.N."/>
        </authorList>
    </citation>
    <scope>NUCLEOTIDE SEQUENCE [LARGE SCALE GENOMIC DNA]</scope>
    <source>
        <strain evidence="1">PX439</strain>
    </source>
</reference>
<dbReference type="OrthoDB" id="5788338at2759"/>